<dbReference type="SUPFAM" id="SSF54909">
    <property type="entry name" value="Dimeric alpha+beta barrel"/>
    <property type="match status" value="1"/>
</dbReference>
<reference evidence="6 7" key="1">
    <citation type="submission" date="2018-03" db="EMBL/GenBank/DDBJ databases">
        <title>The draft genome of Sphingosinicella sp. GL-C-18.</title>
        <authorList>
            <person name="Liu L."/>
            <person name="Li L."/>
            <person name="Liang L."/>
            <person name="Zhang X."/>
            <person name="Wang T."/>
        </authorList>
    </citation>
    <scope>NUCLEOTIDE SEQUENCE [LARGE SCALE GENOMIC DNA]</scope>
    <source>
        <strain evidence="6 7">GL-C-18</strain>
    </source>
</reference>
<evidence type="ECO:0000313" key="6">
    <source>
        <dbReference type="EMBL" id="PSJ38741.1"/>
    </source>
</evidence>
<keyword evidence="3" id="KW-0010">Activator</keyword>
<feature type="domain" description="HTH asnC-type" evidence="5">
    <location>
        <begin position="2"/>
        <end position="63"/>
    </location>
</feature>
<protein>
    <submittedName>
        <fullName evidence="6">ArsR family transcriptional regulator</fullName>
    </submittedName>
</protein>
<evidence type="ECO:0000259" key="5">
    <source>
        <dbReference type="PROSITE" id="PS50956"/>
    </source>
</evidence>
<accession>A0A2P7QL94</accession>
<keyword evidence="1" id="KW-0805">Transcription regulation</keyword>
<dbReference type="Pfam" id="PF01037">
    <property type="entry name" value="AsnC_trans_reg"/>
    <property type="match status" value="1"/>
</dbReference>
<dbReference type="InterPro" id="IPR011008">
    <property type="entry name" value="Dimeric_a/b-barrel"/>
</dbReference>
<dbReference type="InterPro" id="IPR036390">
    <property type="entry name" value="WH_DNA-bd_sf"/>
</dbReference>
<dbReference type="InterPro" id="IPR036388">
    <property type="entry name" value="WH-like_DNA-bd_sf"/>
</dbReference>
<dbReference type="PROSITE" id="PS50956">
    <property type="entry name" value="HTH_ASNC_2"/>
    <property type="match status" value="1"/>
</dbReference>
<dbReference type="GO" id="GO:0043565">
    <property type="term" value="F:sequence-specific DNA binding"/>
    <property type="evidence" value="ECO:0007669"/>
    <property type="project" value="InterPro"/>
</dbReference>
<name>A0A2P7QL94_9SPHN</name>
<dbReference type="PANTHER" id="PTHR30154:SF0">
    <property type="entry name" value="LEUCINE-RESPONSIVE REGULATORY PROTEIN"/>
    <property type="match status" value="1"/>
</dbReference>
<dbReference type="OrthoDB" id="9802341at2"/>
<dbReference type="Proteomes" id="UP000241167">
    <property type="component" value="Unassembled WGS sequence"/>
</dbReference>
<gene>
    <name evidence="6" type="ORF">C7I55_15525</name>
</gene>
<dbReference type="InterPro" id="IPR000485">
    <property type="entry name" value="AsnC-type_HTH_dom"/>
</dbReference>
<comment type="caution">
    <text evidence="6">The sequence shown here is derived from an EMBL/GenBank/DDBJ whole genome shotgun (WGS) entry which is preliminary data.</text>
</comment>
<dbReference type="PANTHER" id="PTHR30154">
    <property type="entry name" value="LEUCINE-RESPONSIVE REGULATORY PROTEIN"/>
    <property type="match status" value="1"/>
</dbReference>
<dbReference type="InterPro" id="IPR019888">
    <property type="entry name" value="Tscrpt_reg_AsnC-like"/>
</dbReference>
<dbReference type="EMBL" id="PXYI01000005">
    <property type="protein sequence ID" value="PSJ38741.1"/>
    <property type="molecule type" value="Genomic_DNA"/>
</dbReference>
<dbReference type="AlphaFoldDB" id="A0A2P7QL94"/>
<evidence type="ECO:0000256" key="1">
    <source>
        <dbReference type="ARBA" id="ARBA00023015"/>
    </source>
</evidence>
<keyword evidence="2" id="KW-0238">DNA-binding</keyword>
<dbReference type="Gene3D" id="1.10.10.10">
    <property type="entry name" value="Winged helix-like DNA-binding domain superfamily/Winged helix DNA-binding domain"/>
    <property type="match status" value="1"/>
</dbReference>
<dbReference type="Pfam" id="PF13412">
    <property type="entry name" value="HTH_24"/>
    <property type="match status" value="1"/>
</dbReference>
<keyword evidence="7" id="KW-1185">Reference proteome</keyword>
<dbReference type="Gene3D" id="3.30.70.920">
    <property type="match status" value="1"/>
</dbReference>
<dbReference type="SMART" id="SM00344">
    <property type="entry name" value="HTH_ASNC"/>
    <property type="match status" value="1"/>
</dbReference>
<sequence>MLSESDKKILRILQQEGRITNHELAARCGMSPSACLERLRRLRERGYILGYAALLNPEKLGQPLLIFIEVTLDRTTGDVFREFAEAVRGRPEIVECHMVAGGFDYLLKLRMPDMTSYRTFLTHLAEMPGVRETRSYPVIEEVKSGVALPL</sequence>
<dbReference type="SUPFAM" id="SSF46785">
    <property type="entry name" value="Winged helix' DNA-binding domain"/>
    <property type="match status" value="1"/>
</dbReference>
<dbReference type="RefSeq" id="WP_106513935.1">
    <property type="nucleotide sequence ID" value="NZ_PXYI01000005.1"/>
</dbReference>
<evidence type="ECO:0000256" key="4">
    <source>
        <dbReference type="ARBA" id="ARBA00023163"/>
    </source>
</evidence>
<dbReference type="GO" id="GO:0005829">
    <property type="term" value="C:cytosol"/>
    <property type="evidence" value="ECO:0007669"/>
    <property type="project" value="TreeGrafter"/>
</dbReference>
<dbReference type="PRINTS" id="PR00033">
    <property type="entry name" value="HTHASNC"/>
</dbReference>
<evidence type="ECO:0000313" key="7">
    <source>
        <dbReference type="Proteomes" id="UP000241167"/>
    </source>
</evidence>
<evidence type="ECO:0000256" key="3">
    <source>
        <dbReference type="ARBA" id="ARBA00023159"/>
    </source>
</evidence>
<dbReference type="GO" id="GO:0043200">
    <property type="term" value="P:response to amino acid"/>
    <property type="evidence" value="ECO:0007669"/>
    <property type="project" value="TreeGrafter"/>
</dbReference>
<keyword evidence="4" id="KW-0804">Transcription</keyword>
<proteinExistence type="predicted"/>
<dbReference type="InterPro" id="IPR019887">
    <property type="entry name" value="Tscrpt_reg_AsnC/Lrp_C"/>
</dbReference>
<evidence type="ECO:0000256" key="2">
    <source>
        <dbReference type="ARBA" id="ARBA00023125"/>
    </source>
</evidence>
<organism evidence="6 7">
    <name type="scientific">Allosphingosinicella deserti</name>
    <dbReference type="NCBI Taxonomy" id="2116704"/>
    <lineage>
        <taxon>Bacteria</taxon>
        <taxon>Pseudomonadati</taxon>
        <taxon>Pseudomonadota</taxon>
        <taxon>Alphaproteobacteria</taxon>
        <taxon>Sphingomonadales</taxon>
        <taxon>Sphingomonadaceae</taxon>
        <taxon>Allosphingosinicella</taxon>
    </lineage>
</organism>